<dbReference type="Gene3D" id="1.25.40.10">
    <property type="entry name" value="Tetratricopeptide repeat domain"/>
    <property type="match status" value="1"/>
</dbReference>
<keyword evidence="7" id="KW-1185">Reference proteome</keyword>
<dbReference type="GO" id="GO:0005654">
    <property type="term" value="C:nucleoplasm"/>
    <property type="evidence" value="ECO:0007669"/>
    <property type="project" value="TreeGrafter"/>
</dbReference>
<evidence type="ECO:0000259" key="5">
    <source>
        <dbReference type="Pfam" id="PF10516"/>
    </source>
</evidence>
<dbReference type="GeneID" id="88171379"/>
<dbReference type="PANTHER" id="PTHR15081:SF1">
    <property type="entry name" value="NUCLEAR AUTOANTIGENIC SPERM PROTEIN"/>
    <property type="match status" value="1"/>
</dbReference>
<proteinExistence type="predicted"/>
<accession>A0AAX4H5G4</accession>
<dbReference type="GO" id="GO:0034080">
    <property type="term" value="P:CENP-A containing chromatin assembly"/>
    <property type="evidence" value="ECO:0007669"/>
    <property type="project" value="TreeGrafter"/>
</dbReference>
<evidence type="ECO:0000313" key="7">
    <source>
        <dbReference type="Proteomes" id="UP001338582"/>
    </source>
</evidence>
<dbReference type="Proteomes" id="UP001338582">
    <property type="component" value="Chromosome 1"/>
</dbReference>
<organism evidence="6 7">
    <name type="scientific">Australozyma saopauloensis</name>
    <dbReference type="NCBI Taxonomy" id="291208"/>
    <lineage>
        <taxon>Eukaryota</taxon>
        <taxon>Fungi</taxon>
        <taxon>Dikarya</taxon>
        <taxon>Ascomycota</taxon>
        <taxon>Saccharomycotina</taxon>
        <taxon>Pichiomycetes</taxon>
        <taxon>Metschnikowiaceae</taxon>
        <taxon>Australozyma</taxon>
    </lineage>
</organism>
<dbReference type="Pfam" id="PF10516">
    <property type="entry name" value="SHNi-TPR"/>
    <property type="match status" value="1"/>
</dbReference>
<dbReference type="GO" id="GO:0006335">
    <property type="term" value="P:DNA replication-dependent chromatin assembly"/>
    <property type="evidence" value="ECO:0007669"/>
    <property type="project" value="TreeGrafter"/>
</dbReference>
<evidence type="ECO:0000256" key="1">
    <source>
        <dbReference type="ARBA" id="ARBA00022737"/>
    </source>
</evidence>
<dbReference type="AlphaFoldDB" id="A0AAX4H5G4"/>
<dbReference type="InterPro" id="IPR051730">
    <property type="entry name" value="NASP-like"/>
</dbReference>
<dbReference type="KEGG" id="asau:88171379"/>
<evidence type="ECO:0000313" key="6">
    <source>
        <dbReference type="EMBL" id="WPK23085.1"/>
    </source>
</evidence>
<sequence length="366" mass="40668">MYSAEVKALINEGSKAYSLRDYDLAASKYADACAAFNEEKEKDCPDLLLLYGKALFQSGVSKSGVLGGFSASNQISKNEEATAEEENFEEGMANEESEVAAEEEEEGVEAGAEDEEQEEIAHNNDDNVNEQEEGAQEEEQSDFEASWDILDLARALFEERLSGLDQKADGLAVPYLKSDQDIPTNEYLVNLKKLSETYDLLGEVSLESENFPQAAGDLESCLEIRKKLYDESVSSLVSESHYKLSLALEFCVEDPQLRAKAAQHMKNAIGIVEIRIKNESNETKKEDDAQLLQELEERHEELKKDPEEEIRNQQMHIIKGILGEATSEESGQAKLVSVVQSKVNDLSSMVKKRKAQPGGPGKKQKK</sequence>
<dbReference type="RefSeq" id="XP_062875472.1">
    <property type="nucleotide sequence ID" value="XM_063019402.1"/>
</dbReference>
<keyword evidence="2" id="KW-0802">TPR repeat</keyword>
<evidence type="ECO:0000256" key="3">
    <source>
        <dbReference type="SAM" id="Coils"/>
    </source>
</evidence>
<feature type="compositionally biased region" description="Acidic residues" evidence="4">
    <location>
        <begin position="127"/>
        <end position="142"/>
    </location>
</feature>
<reference evidence="6 7" key="1">
    <citation type="submission" date="2023-10" db="EMBL/GenBank/DDBJ databases">
        <title>Draft Genome Sequence of Candida saopaulonensis from a very Premature Infant with Sepsis.</title>
        <authorList>
            <person name="Ning Y."/>
            <person name="Dai R."/>
            <person name="Xiao M."/>
            <person name="Xu Y."/>
            <person name="Yan Q."/>
            <person name="Zhang L."/>
        </authorList>
    </citation>
    <scope>NUCLEOTIDE SEQUENCE [LARGE SCALE GENOMIC DNA]</scope>
    <source>
        <strain evidence="6 7">19XY460</strain>
    </source>
</reference>
<feature type="domain" description="Tetratricopeptide SHNi-TPR" evidence="5">
    <location>
        <begin position="195"/>
        <end position="231"/>
    </location>
</feature>
<keyword evidence="3" id="KW-0175">Coiled coil</keyword>
<feature type="coiled-coil region" evidence="3">
    <location>
        <begin position="278"/>
        <end position="312"/>
    </location>
</feature>
<evidence type="ECO:0000256" key="2">
    <source>
        <dbReference type="ARBA" id="ARBA00022803"/>
    </source>
</evidence>
<dbReference type="PANTHER" id="PTHR15081">
    <property type="entry name" value="NUCLEAR AUTOANTIGENIC SPERM PROTEIN NASP -RELATED"/>
    <property type="match status" value="1"/>
</dbReference>
<gene>
    <name evidence="6" type="ORF">PUMCH_000310</name>
</gene>
<protein>
    <recommendedName>
        <fullName evidence="5">Tetratricopeptide SHNi-TPR domain-containing protein</fullName>
    </recommendedName>
</protein>
<evidence type="ECO:0000256" key="4">
    <source>
        <dbReference type="SAM" id="MobiDB-lite"/>
    </source>
</evidence>
<dbReference type="EMBL" id="CP138894">
    <property type="protein sequence ID" value="WPK23085.1"/>
    <property type="molecule type" value="Genomic_DNA"/>
</dbReference>
<dbReference type="InterPro" id="IPR019544">
    <property type="entry name" value="Tetratricopeptide_SHNi-TPR_dom"/>
</dbReference>
<keyword evidence="1" id="KW-0677">Repeat</keyword>
<dbReference type="InterPro" id="IPR011990">
    <property type="entry name" value="TPR-like_helical_dom_sf"/>
</dbReference>
<dbReference type="GO" id="GO:0042393">
    <property type="term" value="F:histone binding"/>
    <property type="evidence" value="ECO:0007669"/>
    <property type="project" value="TreeGrafter"/>
</dbReference>
<feature type="compositionally biased region" description="Acidic residues" evidence="4">
    <location>
        <begin position="81"/>
        <end position="118"/>
    </location>
</feature>
<name>A0AAX4H5G4_9ASCO</name>
<feature type="region of interest" description="Disordered" evidence="4">
    <location>
        <begin position="345"/>
        <end position="366"/>
    </location>
</feature>
<feature type="region of interest" description="Disordered" evidence="4">
    <location>
        <begin position="77"/>
        <end position="143"/>
    </location>
</feature>